<dbReference type="eggNOG" id="COG0454">
    <property type="taxonomic scope" value="Bacteria"/>
</dbReference>
<dbReference type="CDD" id="cd04301">
    <property type="entry name" value="NAT_SF"/>
    <property type="match status" value="1"/>
</dbReference>
<dbReference type="RefSeq" id="WP_027096833.1">
    <property type="nucleotide sequence ID" value="NZ_CABHIH010000002.1"/>
</dbReference>
<dbReference type="PROSITE" id="PS51186">
    <property type="entry name" value="GNAT"/>
    <property type="match status" value="1"/>
</dbReference>
<dbReference type="PANTHER" id="PTHR10545">
    <property type="entry name" value="DIAMINE N-ACETYLTRANSFERASE"/>
    <property type="match status" value="1"/>
</dbReference>
<evidence type="ECO:0000256" key="3">
    <source>
        <dbReference type="ARBA" id="ARBA00023315"/>
    </source>
</evidence>
<dbReference type="PANTHER" id="PTHR10545:SF29">
    <property type="entry name" value="GH14572P-RELATED"/>
    <property type="match status" value="1"/>
</dbReference>
<dbReference type="Gene3D" id="3.40.630.30">
    <property type="match status" value="1"/>
</dbReference>
<proteinExistence type="inferred from homology"/>
<keyword evidence="6" id="KW-1185">Reference proteome</keyword>
<dbReference type="Pfam" id="PF00583">
    <property type="entry name" value="Acetyltransf_1"/>
    <property type="match status" value="1"/>
</dbReference>
<gene>
    <name evidence="5" type="ORF">CP373A1_09575</name>
</gene>
<protein>
    <submittedName>
        <fullName evidence="5">GNAT family acetyltransferase</fullName>
    </submittedName>
</protein>
<dbReference type="InterPro" id="IPR051016">
    <property type="entry name" value="Diverse_Substrate_AcTransf"/>
</dbReference>
<keyword evidence="3" id="KW-0012">Acyltransferase</keyword>
<dbReference type="GO" id="GO:0008080">
    <property type="term" value="F:N-acetyltransferase activity"/>
    <property type="evidence" value="ECO:0007669"/>
    <property type="project" value="TreeGrafter"/>
</dbReference>
<feature type="domain" description="N-acetyltransferase" evidence="4">
    <location>
        <begin position="11"/>
        <end position="167"/>
    </location>
</feature>
<dbReference type="InterPro" id="IPR000182">
    <property type="entry name" value="GNAT_dom"/>
</dbReference>
<comment type="similarity">
    <text evidence="1">Belongs to the acetyltransferase family.</text>
</comment>
<evidence type="ECO:0000313" key="6">
    <source>
        <dbReference type="Proteomes" id="UP000092714"/>
    </source>
</evidence>
<dbReference type="EMBL" id="MAPZ01000019">
    <property type="protein sequence ID" value="OBY10746.1"/>
    <property type="molecule type" value="Genomic_DNA"/>
</dbReference>
<evidence type="ECO:0000313" key="5">
    <source>
        <dbReference type="EMBL" id="OBY10746.1"/>
    </source>
</evidence>
<name>A0A173YCA6_9CLOT</name>
<dbReference type="InterPro" id="IPR016181">
    <property type="entry name" value="Acyl_CoA_acyltransferase"/>
</dbReference>
<sequence>MKYIDTKYDDFKLRETTVEDTSLILSFIKGIAEYEKMSNEVVATEEVLRKSIFEDNRAKVLVAEENGQPIGFALYFFNFSTFIGKAGLYLEDIFILPEHRGKGYGKEIFKVLAKIAVENSCERMEWVCLNWNEPSIRFYKGFGSIGMEEWTTYRLAGNKIGELANSK</sequence>
<evidence type="ECO:0000256" key="2">
    <source>
        <dbReference type="ARBA" id="ARBA00022679"/>
    </source>
</evidence>
<evidence type="ECO:0000256" key="1">
    <source>
        <dbReference type="ARBA" id="ARBA00008694"/>
    </source>
</evidence>
<organism evidence="5 6">
    <name type="scientific">Clostridium paraputrificum</name>
    <dbReference type="NCBI Taxonomy" id="29363"/>
    <lineage>
        <taxon>Bacteria</taxon>
        <taxon>Bacillati</taxon>
        <taxon>Bacillota</taxon>
        <taxon>Clostridia</taxon>
        <taxon>Eubacteriales</taxon>
        <taxon>Clostridiaceae</taxon>
        <taxon>Clostridium</taxon>
    </lineage>
</organism>
<reference evidence="5 6" key="1">
    <citation type="submission" date="2016-06" db="EMBL/GenBank/DDBJ databases">
        <authorList>
            <person name="Kjaerup R.B."/>
            <person name="Dalgaard T.S."/>
            <person name="Juul-Madsen H.R."/>
        </authorList>
    </citation>
    <scope>NUCLEOTIDE SEQUENCE [LARGE SCALE GENOMIC DNA]</scope>
    <source>
        <strain evidence="5 6">373-A1</strain>
    </source>
</reference>
<comment type="caution">
    <text evidence="5">The sequence shown here is derived from an EMBL/GenBank/DDBJ whole genome shotgun (WGS) entry which is preliminary data.</text>
</comment>
<dbReference type="Proteomes" id="UP000092714">
    <property type="component" value="Unassembled WGS sequence"/>
</dbReference>
<dbReference type="OrthoDB" id="9792929at2"/>
<dbReference type="FunFam" id="3.40.630.30:FF:000064">
    <property type="entry name" value="GNAT family acetyltransferase"/>
    <property type="match status" value="1"/>
</dbReference>
<dbReference type="SUPFAM" id="SSF55729">
    <property type="entry name" value="Acyl-CoA N-acyltransferases (Nat)"/>
    <property type="match status" value="1"/>
</dbReference>
<keyword evidence="2 5" id="KW-0808">Transferase</keyword>
<accession>A0A173YCA6</accession>
<dbReference type="AlphaFoldDB" id="A0A173YCA6"/>
<dbReference type="GeneID" id="42774671"/>
<evidence type="ECO:0000259" key="4">
    <source>
        <dbReference type="PROSITE" id="PS51186"/>
    </source>
</evidence>